<dbReference type="GO" id="GO:0004672">
    <property type="term" value="F:protein kinase activity"/>
    <property type="evidence" value="ECO:0007669"/>
    <property type="project" value="InterPro"/>
</dbReference>
<protein>
    <recommendedName>
        <fullName evidence="1">guanylate cyclase</fullName>
        <ecNumber evidence="1">4.6.1.2</ecNumber>
    </recommendedName>
</protein>
<dbReference type="Pfam" id="PF00069">
    <property type="entry name" value="Pkinase"/>
    <property type="match status" value="1"/>
</dbReference>
<gene>
    <name evidence="6" type="ORF">GSONMT00038816001</name>
</gene>
<dbReference type="Gene3D" id="1.10.510.10">
    <property type="entry name" value="Transferase(Phosphotransferase) domain 1"/>
    <property type="match status" value="1"/>
</dbReference>
<dbReference type="EMBL" id="FR946608">
    <property type="protein sequence ID" value="CDQ99438.1"/>
    <property type="molecule type" value="Genomic_DNA"/>
</dbReference>
<dbReference type="InterPro" id="IPR000719">
    <property type="entry name" value="Prot_kinase_dom"/>
</dbReference>
<dbReference type="AlphaFoldDB" id="A0A060Z5R8"/>
<dbReference type="Proteomes" id="UP000193380">
    <property type="component" value="Unassembled WGS sequence"/>
</dbReference>
<dbReference type="InterPro" id="IPR050401">
    <property type="entry name" value="Cyclic_nucleotide_synthase"/>
</dbReference>
<dbReference type="PaxDb" id="8022-A0A060Z5R8"/>
<reference evidence="6" key="1">
    <citation type="journal article" date="2014" name="Nat. Commun.">
        <title>The rainbow trout genome provides novel insights into evolution after whole-genome duplication in vertebrates.</title>
        <authorList>
            <person name="Berthelot C."/>
            <person name="Brunet F."/>
            <person name="Chalopin D."/>
            <person name="Juanchich A."/>
            <person name="Bernard M."/>
            <person name="Noel B."/>
            <person name="Bento P."/>
            <person name="Da Silva C."/>
            <person name="Labadie K."/>
            <person name="Alberti A."/>
            <person name="Aury J.M."/>
            <person name="Louis A."/>
            <person name="Dehais P."/>
            <person name="Bardou P."/>
            <person name="Montfort J."/>
            <person name="Klopp C."/>
            <person name="Cabau C."/>
            <person name="Gaspin C."/>
            <person name="Thorgaard G.H."/>
            <person name="Boussaha M."/>
            <person name="Quillet E."/>
            <person name="Guyomard R."/>
            <person name="Galiana D."/>
            <person name="Bobe J."/>
            <person name="Volff J.N."/>
            <person name="Genet C."/>
            <person name="Wincker P."/>
            <person name="Jaillon O."/>
            <person name="Roest Crollius H."/>
            <person name="Guiguen Y."/>
        </authorList>
    </citation>
    <scope>NUCLEOTIDE SEQUENCE [LARGE SCALE GENOMIC DNA]</scope>
</reference>
<keyword evidence="2" id="KW-0547">Nucleotide-binding</keyword>
<dbReference type="EC" id="4.6.1.2" evidence="1"/>
<dbReference type="GO" id="GO:0004016">
    <property type="term" value="F:adenylate cyclase activity"/>
    <property type="evidence" value="ECO:0007669"/>
    <property type="project" value="TreeGrafter"/>
</dbReference>
<dbReference type="GO" id="GO:0005524">
    <property type="term" value="F:ATP binding"/>
    <property type="evidence" value="ECO:0007669"/>
    <property type="project" value="InterPro"/>
</dbReference>
<reference evidence="6" key="2">
    <citation type="submission" date="2014-03" db="EMBL/GenBank/DDBJ databases">
        <authorList>
            <person name="Genoscope - CEA"/>
        </authorList>
    </citation>
    <scope>NUCLEOTIDE SEQUENCE</scope>
</reference>
<dbReference type="GO" id="GO:0004383">
    <property type="term" value="F:guanylate cyclase activity"/>
    <property type="evidence" value="ECO:0007669"/>
    <property type="project" value="UniProtKB-EC"/>
</dbReference>
<name>A0A060Z5R8_ONCMY</name>
<accession>A0A060Z5R8</accession>
<feature type="domain" description="Protein kinase" evidence="5">
    <location>
        <begin position="1"/>
        <end position="141"/>
    </location>
</feature>
<keyword evidence="3" id="KW-0456">Lyase</keyword>
<dbReference type="PROSITE" id="PS50011">
    <property type="entry name" value="PROTEIN_KINASE_DOM"/>
    <property type="match status" value="1"/>
</dbReference>
<dbReference type="GO" id="GO:0007168">
    <property type="term" value="P:receptor guanylyl cyclase signaling pathway"/>
    <property type="evidence" value="ECO:0007669"/>
    <property type="project" value="TreeGrafter"/>
</dbReference>
<dbReference type="STRING" id="8022.A0A060Z5R8"/>
<evidence type="ECO:0000259" key="5">
    <source>
        <dbReference type="PROSITE" id="PS50011"/>
    </source>
</evidence>
<evidence type="ECO:0000256" key="4">
    <source>
        <dbReference type="ARBA" id="ARBA00023293"/>
    </source>
</evidence>
<dbReference type="InterPro" id="IPR011009">
    <property type="entry name" value="Kinase-like_dom_sf"/>
</dbReference>
<proteinExistence type="predicted"/>
<evidence type="ECO:0000256" key="1">
    <source>
        <dbReference type="ARBA" id="ARBA00012202"/>
    </source>
</evidence>
<dbReference type="GO" id="GO:0001653">
    <property type="term" value="F:peptide receptor activity"/>
    <property type="evidence" value="ECO:0007669"/>
    <property type="project" value="TreeGrafter"/>
</dbReference>
<keyword evidence="4" id="KW-0141">cGMP biosynthesis</keyword>
<evidence type="ECO:0000256" key="2">
    <source>
        <dbReference type="ARBA" id="ARBA00022741"/>
    </source>
</evidence>
<evidence type="ECO:0000256" key="3">
    <source>
        <dbReference type="ARBA" id="ARBA00023239"/>
    </source>
</evidence>
<organism evidence="6 7">
    <name type="scientific">Oncorhynchus mykiss</name>
    <name type="common">Rainbow trout</name>
    <name type="synonym">Salmo gairdneri</name>
    <dbReference type="NCBI Taxonomy" id="8022"/>
    <lineage>
        <taxon>Eukaryota</taxon>
        <taxon>Metazoa</taxon>
        <taxon>Chordata</taxon>
        <taxon>Craniata</taxon>
        <taxon>Vertebrata</taxon>
        <taxon>Euteleostomi</taxon>
        <taxon>Actinopterygii</taxon>
        <taxon>Neopterygii</taxon>
        <taxon>Teleostei</taxon>
        <taxon>Protacanthopterygii</taxon>
        <taxon>Salmoniformes</taxon>
        <taxon>Salmonidae</taxon>
        <taxon>Salmoninae</taxon>
        <taxon>Oncorhynchus</taxon>
    </lineage>
</organism>
<sequence length="141" mass="16094">MFRYSLINDIVKGMAFLHNSVIVSHGNLKSSNCVVDNRFVLKITDYGLSSFRTESNTDDAHAYYARKLWMAPELLRLESAPLCGTQKGDVYSFGIILQEVALRHGAFYLEGEPLSPKGNTHIHTRTLSFFMTDIWERFDPM</sequence>
<evidence type="ECO:0000313" key="7">
    <source>
        <dbReference type="Proteomes" id="UP000193380"/>
    </source>
</evidence>
<evidence type="ECO:0000313" key="6">
    <source>
        <dbReference type="EMBL" id="CDQ99438.1"/>
    </source>
</evidence>
<dbReference type="PANTHER" id="PTHR11920">
    <property type="entry name" value="GUANYLYL CYCLASE"/>
    <property type="match status" value="1"/>
</dbReference>
<dbReference type="PANTHER" id="PTHR11920:SF300">
    <property type="entry name" value="ATRIAL NATRIURETIC PEPTIDE RECEPTOR 1"/>
    <property type="match status" value="1"/>
</dbReference>
<dbReference type="GO" id="GO:0005886">
    <property type="term" value="C:plasma membrane"/>
    <property type="evidence" value="ECO:0007669"/>
    <property type="project" value="TreeGrafter"/>
</dbReference>
<dbReference type="SUPFAM" id="SSF56112">
    <property type="entry name" value="Protein kinase-like (PK-like)"/>
    <property type="match status" value="1"/>
</dbReference>